<dbReference type="Pfam" id="PF01757">
    <property type="entry name" value="Acyl_transf_3"/>
    <property type="match status" value="1"/>
</dbReference>
<feature type="transmembrane region" description="Helical" evidence="7">
    <location>
        <begin position="309"/>
        <end position="329"/>
    </location>
</feature>
<evidence type="ECO:0000256" key="5">
    <source>
        <dbReference type="ARBA" id="ARBA00022989"/>
    </source>
</evidence>
<reference evidence="9 10" key="1">
    <citation type="submission" date="2018-05" db="EMBL/GenBank/DDBJ databases">
        <title>Draft Genome Sequences for a Diverse set of 7 Haemophilus Species.</title>
        <authorList>
            <person name="Nichols M."/>
            <person name="Topaz N."/>
            <person name="Wang X."/>
            <person name="Wang X."/>
            <person name="Boxrud D."/>
        </authorList>
    </citation>
    <scope>NUCLEOTIDE SEQUENCE [LARGE SCALE GENOMIC DNA]</scope>
    <source>
        <strain evidence="9 10">C2008001710</strain>
    </source>
</reference>
<keyword evidence="5 7" id="KW-1133">Transmembrane helix</keyword>
<evidence type="ECO:0000256" key="7">
    <source>
        <dbReference type="SAM" id="Phobius"/>
    </source>
</evidence>
<keyword evidence="4 7" id="KW-0812">Transmembrane</keyword>
<evidence type="ECO:0000256" key="4">
    <source>
        <dbReference type="ARBA" id="ARBA00022692"/>
    </source>
</evidence>
<dbReference type="PANTHER" id="PTHR40074:SF2">
    <property type="entry name" value="O-ACETYLTRANSFERASE WECH"/>
    <property type="match status" value="1"/>
</dbReference>
<comment type="caution">
    <text evidence="9">The sequence shown here is derived from an EMBL/GenBank/DDBJ whole genome shotgun (WGS) entry which is preliminary data.</text>
</comment>
<evidence type="ECO:0000313" key="9">
    <source>
        <dbReference type="EMBL" id="RDE95155.1"/>
    </source>
</evidence>
<gene>
    <name evidence="9" type="ORF">DPV87_03205</name>
</gene>
<keyword evidence="6 7" id="KW-0472">Membrane</keyword>
<evidence type="ECO:0000256" key="3">
    <source>
        <dbReference type="ARBA" id="ARBA00022475"/>
    </source>
</evidence>
<protein>
    <submittedName>
        <fullName evidence="9">Acyltransferase</fullName>
    </submittedName>
</protein>
<comment type="subcellular location">
    <subcellularLocation>
        <location evidence="1">Cell membrane</location>
        <topology evidence="1">Multi-pass membrane protein</topology>
    </subcellularLocation>
</comment>
<dbReference type="InterPro" id="IPR002656">
    <property type="entry name" value="Acyl_transf_3_dom"/>
</dbReference>
<evidence type="ECO:0000259" key="8">
    <source>
        <dbReference type="Pfam" id="PF01757"/>
    </source>
</evidence>
<keyword evidence="9" id="KW-0012">Acyltransferase</keyword>
<dbReference type="PANTHER" id="PTHR40074">
    <property type="entry name" value="O-ACETYLTRANSFERASE WECH"/>
    <property type="match status" value="1"/>
</dbReference>
<feature type="transmembrane region" description="Helical" evidence="7">
    <location>
        <begin position="153"/>
        <end position="176"/>
    </location>
</feature>
<feature type="transmembrane region" description="Helical" evidence="7">
    <location>
        <begin position="87"/>
        <end position="106"/>
    </location>
</feature>
<feature type="transmembrane region" description="Helical" evidence="7">
    <location>
        <begin position="47"/>
        <end position="66"/>
    </location>
</feature>
<dbReference type="Proteomes" id="UP000253910">
    <property type="component" value="Unassembled WGS sequence"/>
</dbReference>
<keyword evidence="9" id="KW-0808">Transferase</keyword>
<dbReference type="EMBL" id="QEPW01000004">
    <property type="protein sequence ID" value="RDE95155.1"/>
    <property type="molecule type" value="Genomic_DNA"/>
</dbReference>
<evidence type="ECO:0000256" key="2">
    <source>
        <dbReference type="ARBA" id="ARBA00007400"/>
    </source>
</evidence>
<feature type="transmembrane region" description="Helical" evidence="7">
    <location>
        <begin position="7"/>
        <end position="27"/>
    </location>
</feature>
<evidence type="ECO:0000256" key="6">
    <source>
        <dbReference type="ARBA" id="ARBA00023136"/>
    </source>
</evidence>
<accession>A0A369Z1T7</accession>
<dbReference type="GO" id="GO:0016413">
    <property type="term" value="F:O-acetyltransferase activity"/>
    <property type="evidence" value="ECO:0007669"/>
    <property type="project" value="TreeGrafter"/>
</dbReference>
<sequence>MKQRILYFDILNILACFAVLSLHHNGIVHNFNVNTFAWKQSLMFEVLFYWAVPIFFMLTGATLFGYRNKYSTQDFFKKRVFRAIVPFIIWSIILLFHSWLVGKFTYKNINEVLSAIITTRIYHGDIYWFFIPLISLYCFIPVLSLLKDNRNILWYMAIFLFVTHSCLPLLFLSLGIKYNNSLSFPVAGYVLFLILGYLFSTIELSRKQRIIIYLLGLISAFIRYAGTYYYSLEQGKIDKFLFGYIQFHSVLLALAVFVLVKEIGKNVESVKITNFLAVLSSCSLGIYLIHKLAMSYELYFLQITADNVYWRFAGAFLTYFLCLSVVLVIKRVPYLRVVFP</sequence>
<evidence type="ECO:0000256" key="1">
    <source>
        <dbReference type="ARBA" id="ARBA00004651"/>
    </source>
</evidence>
<dbReference type="GO" id="GO:0005886">
    <property type="term" value="C:plasma membrane"/>
    <property type="evidence" value="ECO:0007669"/>
    <property type="project" value="UniProtKB-SubCell"/>
</dbReference>
<feature type="transmembrane region" description="Helical" evidence="7">
    <location>
        <begin position="126"/>
        <end position="146"/>
    </location>
</feature>
<feature type="domain" description="Acyltransferase 3" evidence="8">
    <location>
        <begin position="6"/>
        <end position="325"/>
    </location>
</feature>
<organism evidence="9 10">
    <name type="scientific">Haemophilus parainfluenzae</name>
    <dbReference type="NCBI Taxonomy" id="729"/>
    <lineage>
        <taxon>Bacteria</taxon>
        <taxon>Pseudomonadati</taxon>
        <taxon>Pseudomonadota</taxon>
        <taxon>Gammaproteobacteria</taxon>
        <taxon>Pasteurellales</taxon>
        <taxon>Pasteurellaceae</taxon>
        <taxon>Haemophilus</taxon>
    </lineage>
</organism>
<feature type="transmembrane region" description="Helical" evidence="7">
    <location>
        <begin position="211"/>
        <end position="229"/>
    </location>
</feature>
<feature type="transmembrane region" description="Helical" evidence="7">
    <location>
        <begin position="182"/>
        <end position="199"/>
    </location>
</feature>
<name>A0A369Z1T7_HAEPA</name>
<proteinExistence type="inferred from homology"/>
<comment type="similarity">
    <text evidence="2">Belongs to the acyltransferase 3 family.</text>
</comment>
<evidence type="ECO:0000313" key="10">
    <source>
        <dbReference type="Proteomes" id="UP000253910"/>
    </source>
</evidence>
<dbReference type="AlphaFoldDB" id="A0A369Z1T7"/>
<keyword evidence="3" id="KW-1003">Cell membrane</keyword>
<feature type="transmembrane region" description="Helical" evidence="7">
    <location>
        <begin position="241"/>
        <end position="260"/>
    </location>
</feature>
<feature type="transmembrane region" description="Helical" evidence="7">
    <location>
        <begin position="272"/>
        <end position="289"/>
    </location>
</feature>
<dbReference type="GO" id="GO:0009246">
    <property type="term" value="P:enterobacterial common antigen biosynthetic process"/>
    <property type="evidence" value="ECO:0007669"/>
    <property type="project" value="TreeGrafter"/>
</dbReference>